<dbReference type="Pfam" id="PF03835">
    <property type="entry name" value="Rad4"/>
    <property type="match status" value="1"/>
</dbReference>
<dbReference type="GO" id="GO:0006298">
    <property type="term" value="P:mismatch repair"/>
    <property type="evidence" value="ECO:0007669"/>
    <property type="project" value="TreeGrafter"/>
</dbReference>
<dbReference type="Gene3D" id="3.90.260.10">
    <property type="entry name" value="Transglutaminase-like"/>
    <property type="match status" value="1"/>
</dbReference>
<feature type="domain" description="Rad4 beta-hairpin" evidence="9">
    <location>
        <begin position="679"/>
        <end position="753"/>
    </location>
</feature>
<dbReference type="GO" id="GO:0003697">
    <property type="term" value="F:single-stranded DNA binding"/>
    <property type="evidence" value="ECO:0007669"/>
    <property type="project" value="TreeGrafter"/>
</dbReference>
<dbReference type="GO" id="GO:0005737">
    <property type="term" value="C:cytoplasm"/>
    <property type="evidence" value="ECO:0007669"/>
    <property type="project" value="TreeGrafter"/>
</dbReference>
<feature type="domain" description="Rad4 beta-hairpin" evidence="8">
    <location>
        <begin position="610"/>
        <end position="672"/>
    </location>
</feature>
<dbReference type="InterPro" id="IPR018326">
    <property type="entry name" value="Rad4_beta-hairpin_dom1"/>
</dbReference>
<accession>A0A8T9B1V8</accession>
<sequence length="852" mass="95236">MPPKRRGRPPKTRNGPDPDAGITGIRDTSDSSVVMAPKKPTARTKKGKGKAPVKRSAVPDVYQEMLAEALPSQADVPERPLKRRRTGPRDASYGVASSSPRQADEDDGDEELEFEDVLAEPVKTQQTAYRDSDEESEDEEVEWAGVDFESLSRNDETSGGGDLELTLTANKTEAQRPKSSTRRRVVSKAERVTRLEIHRMHILCLLSHVERRNDWCNDSEVQKSLRPLLDKKMMTFLRPRSDMSQFGRAESVKRGLEQAGIMWRKKYRVTARGVRRALWADDEKDLHNYNLPDDVEFPIEKSDFRTAAKSLKGSRDLGAQLYCALLRSAGLEVRLVCSLQPLSFSAGGPAMSKSAPRAPKPPSPEASESEEEAVNIRPFIPSFGPGPSAAGLPISPRRRLGHPNAADYNMPEIRAPVRPPPRPKKKVIHESPFPVYWIEVLDEAHQRWLPVDPLVTETIAKPRAFEPPSADRENNMSYVICFEDEGNAKDITRRYAKAYNSKTRKNRIESAHGGDKWWRKTMSKFSPPWNTDLDQIENTELATAEAREPMPKNIQDFKNHPTYALERHLRRNEILVATREIGKVAAGRDAGTPGGKRLENVYRRRDVKIARSADAWYRLGRDIKMGEQPVKTIPAKGGRVDEDMDMDMGGEVDERPGTNLYTEEQTELYEAPPVVNGRVPKNSFGNIDVYVPSMVPKGGAHLLYDEASRAARILGLDYADALTGFEFRGRHGTAVLKGIIVASEFREASRRHERDREREEVRALAALRMWKRFLVGLKIKARVDGYAIEGEGDGDGDGDGSVQDESEASDVYFPDDDDEGGGFIPDDDDDDEGGGFIPDDDDDDEGGGFIPE</sequence>
<dbReference type="InterPro" id="IPR018327">
    <property type="entry name" value="BHD_2"/>
</dbReference>
<dbReference type="SMART" id="SM01032">
    <property type="entry name" value="BHD_3"/>
    <property type="match status" value="1"/>
</dbReference>
<dbReference type="Gene3D" id="2.20.20.110">
    <property type="entry name" value="Rad4, beta-hairpin domain BHD1"/>
    <property type="match status" value="1"/>
</dbReference>
<dbReference type="EMBL" id="QGMF01000792">
    <property type="protein sequence ID" value="TVY13994.1"/>
    <property type="molecule type" value="Genomic_DNA"/>
</dbReference>
<dbReference type="Gene3D" id="3.30.60.290">
    <property type="entry name" value="Rad4, beta-hairpin domain BHD2"/>
    <property type="match status" value="1"/>
</dbReference>
<dbReference type="InterPro" id="IPR004583">
    <property type="entry name" value="DNA_repair_Rad4"/>
</dbReference>
<evidence type="ECO:0000256" key="3">
    <source>
        <dbReference type="ARBA" id="ARBA00022763"/>
    </source>
</evidence>
<dbReference type="Proteomes" id="UP000469559">
    <property type="component" value="Unassembled WGS sequence"/>
</dbReference>
<dbReference type="OrthoDB" id="300780at2759"/>
<feature type="compositionally biased region" description="Acidic residues" evidence="6">
    <location>
        <begin position="790"/>
        <end position="846"/>
    </location>
</feature>
<feature type="domain" description="Rad4 beta-hairpin" evidence="7">
    <location>
        <begin position="546"/>
        <end position="608"/>
    </location>
</feature>
<dbReference type="InterPro" id="IPR038765">
    <property type="entry name" value="Papain-like_cys_pep_sf"/>
</dbReference>
<dbReference type="SMART" id="SM01031">
    <property type="entry name" value="BHD_2"/>
    <property type="match status" value="1"/>
</dbReference>
<feature type="compositionally biased region" description="Basic residues" evidence="6">
    <location>
        <begin position="40"/>
        <end position="53"/>
    </location>
</feature>
<evidence type="ECO:0000256" key="2">
    <source>
        <dbReference type="ARBA" id="ARBA00009525"/>
    </source>
</evidence>
<feature type="compositionally biased region" description="Basic residues" evidence="6">
    <location>
        <begin position="1"/>
        <end position="11"/>
    </location>
</feature>
<feature type="region of interest" description="Disordered" evidence="6">
    <location>
        <begin position="1"/>
        <end position="140"/>
    </location>
</feature>
<comment type="subcellular location">
    <subcellularLocation>
        <location evidence="1">Nucleus</location>
    </subcellularLocation>
</comment>
<dbReference type="GO" id="GO:0071942">
    <property type="term" value="C:XPC complex"/>
    <property type="evidence" value="ECO:0007669"/>
    <property type="project" value="TreeGrafter"/>
</dbReference>
<gene>
    <name evidence="10" type="primary">rhp41</name>
    <name evidence="10" type="ORF">LARI1_G009124</name>
</gene>
<evidence type="ECO:0000256" key="6">
    <source>
        <dbReference type="SAM" id="MobiDB-lite"/>
    </source>
</evidence>
<dbReference type="GO" id="GO:0000111">
    <property type="term" value="C:nucleotide-excision repair factor 2 complex"/>
    <property type="evidence" value="ECO:0007669"/>
    <property type="project" value="TreeGrafter"/>
</dbReference>
<feature type="region of interest" description="Disordered" evidence="6">
    <location>
        <begin position="346"/>
        <end position="425"/>
    </location>
</feature>
<protein>
    <submittedName>
        <fullName evidence="10">DNA repair protein rhp41</fullName>
    </submittedName>
</protein>
<evidence type="ECO:0000259" key="7">
    <source>
        <dbReference type="SMART" id="SM01030"/>
    </source>
</evidence>
<dbReference type="InterPro" id="IPR018328">
    <property type="entry name" value="Rad4_beta-hairpin_dom3"/>
</dbReference>
<dbReference type="Pfam" id="PF10405">
    <property type="entry name" value="BHD_3"/>
    <property type="match status" value="1"/>
</dbReference>
<organism evidence="10 11">
    <name type="scientific">Lachnellula arida</name>
    <dbReference type="NCBI Taxonomy" id="1316785"/>
    <lineage>
        <taxon>Eukaryota</taxon>
        <taxon>Fungi</taxon>
        <taxon>Dikarya</taxon>
        <taxon>Ascomycota</taxon>
        <taxon>Pezizomycotina</taxon>
        <taxon>Leotiomycetes</taxon>
        <taxon>Helotiales</taxon>
        <taxon>Lachnaceae</taxon>
        <taxon>Lachnellula</taxon>
    </lineage>
</organism>
<dbReference type="Pfam" id="PF10403">
    <property type="entry name" value="BHD_1"/>
    <property type="match status" value="1"/>
</dbReference>
<feature type="compositionally biased region" description="Acidic residues" evidence="6">
    <location>
        <begin position="104"/>
        <end position="118"/>
    </location>
</feature>
<dbReference type="SUPFAM" id="SSF54001">
    <property type="entry name" value="Cysteine proteinases"/>
    <property type="match status" value="1"/>
</dbReference>
<dbReference type="PANTHER" id="PTHR12135">
    <property type="entry name" value="DNA REPAIR PROTEIN XP-C / RAD4"/>
    <property type="match status" value="1"/>
</dbReference>
<evidence type="ECO:0000313" key="11">
    <source>
        <dbReference type="Proteomes" id="UP000469559"/>
    </source>
</evidence>
<dbReference type="Gene3D" id="3.30.70.2460">
    <property type="entry name" value="Rad4, beta-hairpin domain BHD3"/>
    <property type="match status" value="1"/>
</dbReference>
<dbReference type="SMART" id="SM01030">
    <property type="entry name" value="BHD_1"/>
    <property type="match status" value="1"/>
</dbReference>
<dbReference type="AlphaFoldDB" id="A0A8T9B1V8"/>
<evidence type="ECO:0000259" key="9">
    <source>
        <dbReference type="SMART" id="SM01032"/>
    </source>
</evidence>
<evidence type="ECO:0000256" key="1">
    <source>
        <dbReference type="ARBA" id="ARBA00004123"/>
    </source>
</evidence>
<dbReference type="GO" id="GO:0003684">
    <property type="term" value="F:damaged DNA binding"/>
    <property type="evidence" value="ECO:0007669"/>
    <property type="project" value="InterPro"/>
</dbReference>
<keyword evidence="5" id="KW-0539">Nucleus</keyword>
<reference evidence="10 11" key="1">
    <citation type="submission" date="2018-05" db="EMBL/GenBank/DDBJ databases">
        <title>Whole genome sequencing for identification of molecular markers to develop diagnostic detection tools for the regulated plant pathogen Lachnellula willkommii.</title>
        <authorList>
            <person name="Giroux E."/>
            <person name="Bilodeau G."/>
        </authorList>
    </citation>
    <scope>NUCLEOTIDE SEQUENCE [LARGE SCALE GENOMIC DNA]</scope>
    <source>
        <strain evidence="10 11">CBS 203.66</strain>
    </source>
</reference>
<evidence type="ECO:0000256" key="4">
    <source>
        <dbReference type="ARBA" id="ARBA00023204"/>
    </source>
</evidence>
<dbReference type="InterPro" id="IPR036985">
    <property type="entry name" value="Transglutaminase-like_sf"/>
</dbReference>
<dbReference type="GO" id="GO:0006289">
    <property type="term" value="P:nucleotide-excision repair"/>
    <property type="evidence" value="ECO:0007669"/>
    <property type="project" value="InterPro"/>
</dbReference>
<dbReference type="Pfam" id="PF10404">
    <property type="entry name" value="BHD_2"/>
    <property type="match status" value="1"/>
</dbReference>
<evidence type="ECO:0000259" key="8">
    <source>
        <dbReference type="SMART" id="SM01031"/>
    </source>
</evidence>
<evidence type="ECO:0000313" key="10">
    <source>
        <dbReference type="EMBL" id="TVY13994.1"/>
    </source>
</evidence>
<dbReference type="InterPro" id="IPR018325">
    <property type="entry name" value="Rad4/PNGase_transGLS-fold"/>
</dbReference>
<dbReference type="InterPro" id="IPR042488">
    <property type="entry name" value="Rad4_BHD3_sf"/>
</dbReference>
<keyword evidence="3" id="KW-0227">DNA damage</keyword>
<keyword evidence="11" id="KW-1185">Reference proteome</keyword>
<comment type="similarity">
    <text evidence="2">Belongs to the XPC family.</text>
</comment>
<feature type="region of interest" description="Disordered" evidence="6">
    <location>
        <begin position="790"/>
        <end position="852"/>
    </location>
</feature>
<keyword evidence="4" id="KW-0234">DNA repair</keyword>
<evidence type="ECO:0000256" key="5">
    <source>
        <dbReference type="ARBA" id="ARBA00023242"/>
    </source>
</evidence>
<proteinExistence type="inferred from homology"/>
<dbReference type="PANTHER" id="PTHR12135:SF0">
    <property type="entry name" value="DNA REPAIR PROTEIN COMPLEMENTING XP-C CELLS"/>
    <property type="match status" value="1"/>
</dbReference>
<name>A0A8T9B1V8_9HELO</name>
<comment type="caution">
    <text evidence="10">The sequence shown here is derived from an EMBL/GenBank/DDBJ whole genome shotgun (WGS) entry which is preliminary data.</text>
</comment>